<name>A0ACC3MEW6_9PEZI</name>
<reference evidence="1" key="1">
    <citation type="submission" date="2023-07" db="EMBL/GenBank/DDBJ databases">
        <title>Black Yeasts Isolated from many extreme environments.</title>
        <authorList>
            <person name="Coleine C."/>
            <person name="Stajich J.E."/>
            <person name="Selbmann L."/>
        </authorList>
    </citation>
    <scope>NUCLEOTIDE SEQUENCE</scope>
    <source>
        <strain evidence="1">CCFEE 5714</strain>
    </source>
</reference>
<comment type="caution">
    <text evidence="1">The sequence shown here is derived from an EMBL/GenBank/DDBJ whole genome shotgun (WGS) entry which is preliminary data.</text>
</comment>
<evidence type="ECO:0000313" key="2">
    <source>
        <dbReference type="Proteomes" id="UP001281147"/>
    </source>
</evidence>
<accession>A0ACC3MEW6</accession>
<protein>
    <submittedName>
        <fullName evidence="1">Uncharacterized protein</fullName>
    </submittedName>
</protein>
<dbReference type="EMBL" id="JAUTXU010000289">
    <property type="protein sequence ID" value="KAK3687073.1"/>
    <property type="molecule type" value="Genomic_DNA"/>
</dbReference>
<keyword evidence="2" id="KW-1185">Reference proteome</keyword>
<sequence>MFLRFWGRCAGTDPKGPFIKDLLQSDHPGVKIMLYRNMVETAQQLHVSGRVQEARWVLDFGREARPDVIGERSDVKFLKTQEPLRPSLRFAATTRELERGLKTNADGSRVKDHDLHRKIFQAYRNMDA</sequence>
<proteinExistence type="predicted"/>
<dbReference type="Proteomes" id="UP001281147">
    <property type="component" value="Unassembled WGS sequence"/>
</dbReference>
<gene>
    <name evidence="1" type="ORF">LTR37_019187</name>
</gene>
<organism evidence="1 2">
    <name type="scientific">Vermiconidia calcicola</name>
    <dbReference type="NCBI Taxonomy" id="1690605"/>
    <lineage>
        <taxon>Eukaryota</taxon>
        <taxon>Fungi</taxon>
        <taxon>Dikarya</taxon>
        <taxon>Ascomycota</taxon>
        <taxon>Pezizomycotina</taxon>
        <taxon>Dothideomycetes</taxon>
        <taxon>Dothideomycetidae</taxon>
        <taxon>Mycosphaerellales</taxon>
        <taxon>Extremaceae</taxon>
        <taxon>Vermiconidia</taxon>
    </lineage>
</organism>
<evidence type="ECO:0000313" key="1">
    <source>
        <dbReference type="EMBL" id="KAK3687073.1"/>
    </source>
</evidence>